<name>A0A976N1Q3_9VIRU</name>
<organism evidence="2">
    <name type="scientific">Sigmofec virus UA08Rod_6396</name>
    <dbReference type="NCBI Taxonomy" id="2929227"/>
    <lineage>
        <taxon>Viruses</taxon>
        <taxon>Monodnaviria</taxon>
        <taxon>Sangervirae</taxon>
        <taxon>Phixviricota</taxon>
        <taxon>Malgrandaviricetes</taxon>
        <taxon>Petitvirales</taxon>
        <taxon>Microviridae</taxon>
    </lineage>
</organism>
<sequence length="125" mass="14037">MIRNIYTTAFDKMNCTDSFLNPVSLTIPDDSLSVQELFQRHVAGILDRDKALLERKLKFDGWNPGFEDWDDTEESSDIVEAYERAWSSDGFAADSDAPDDDKPAGEQRPVEETDASHSTDSEAES</sequence>
<evidence type="ECO:0000313" key="2">
    <source>
        <dbReference type="EMBL" id="UPW40878.1"/>
    </source>
</evidence>
<evidence type="ECO:0000256" key="1">
    <source>
        <dbReference type="SAM" id="MobiDB-lite"/>
    </source>
</evidence>
<accession>A0A976N1Q3</accession>
<dbReference type="EMBL" id="OM869512">
    <property type="protein sequence ID" value="UPW40878.1"/>
    <property type="molecule type" value="Genomic_DNA"/>
</dbReference>
<protein>
    <submittedName>
        <fullName evidence="2">Uncharacterized protein</fullName>
    </submittedName>
</protein>
<feature type="region of interest" description="Disordered" evidence="1">
    <location>
        <begin position="88"/>
        <end position="125"/>
    </location>
</feature>
<feature type="compositionally biased region" description="Basic and acidic residues" evidence="1">
    <location>
        <begin position="100"/>
        <end position="125"/>
    </location>
</feature>
<proteinExistence type="predicted"/>
<reference evidence="2" key="1">
    <citation type="submission" date="2022-02" db="EMBL/GenBank/DDBJ databases">
        <title>Towards deciphering the DNA virus diversity associated with rodent species in the families Cricetidae and Heteromyidae.</title>
        <authorList>
            <person name="Lund M."/>
            <person name="Larsen B.B."/>
            <person name="Gryseels S."/>
            <person name="Kraberger S."/>
            <person name="Rowsey D.M."/>
            <person name="Steger L."/>
            <person name="Yule K.M."/>
            <person name="Upham N.S."/>
            <person name="Worobey M."/>
            <person name="Van Doorslaer K."/>
            <person name="Varsani A."/>
        </authorList>
    </citation>
    <scope>NUCLEOTIDE SEQUENCE</scope>
    <source>
        <strain evidence="2">UA08Rod_6396</strain>
    </source>
</reference>